<protein>
    <recommendedName>
        <fullName evidence="3">TnsA endonuclease N-terminal domain-containing protein</fullName>
    </recommendedName>
</protein>
<evidence type="ECO:0000313" key="1">
    <source>
        <dbReference type="EMBL" id="RII83253.1"/>
    </source>
</evidence>
<reference evidence="1 2" key="1">
    <citation type="submission" date="2017-08" db="EMBL/GenBank/DDBJ databases">
        <title>Pusillimonas indicus sp. nov., a member of the family Alcaligenaceae isolated from surface seawater.</title>
        <authorList>
            <person name="Li J."/>
        </authorList>
    </citation>
    <scope>NUCLEOTIDE SEQUENCE [LARGE SCALE GENOMIC DNA]</scope>
    <source>
        <strain evidence="1 2">17-4A</strain>
    </source>
</reference>
<evidence type="ECO:0000313" key="2">
    <source>
        <dbReference type="Proteomes" id="UP000266483"/>
    </source>
</evidence>
<dbReference type="SUPFAM" id="SSF52980">
    <property type="entry name" value="Restriction endonuclease-like"/>
    <property type="match status" value="1"/>
</dbReference>
<dbReference type="InterPro" id="IPR011335">
    <property type="entry name" value="Restrct_endonuc-II-like"/>
</dbReference>
<name>A0ABX9MWN8_9BURK</name>
<comment type="caution">
    <text evidence="1">The sequence shown here is derived from an EMBL/GenBank/DDBJ whole genome shotgun (WGS) entry which is preliminary data.</text>
</comment>
<proteinExistence type="predicted"/>
<dbReference type="Proteomes" id="UP000266483">
    <property type="component" value="Unassembled WGS sequence"/>
</dbReference>
<sequence length="350" mass="40250">MGLFIAQKMQRSSVSDKHLMDMETMSRVPLISPERLFRIEKRQSIPRWQNEYEPAMKATRDEAPSISRPSTLFWSKIGRDLHFMSLAERHVCILALYHPGLIDVHEQHALERFDAPHPLADHPRARHLRLPPLRGTVSITEEMGIPSAHPVVNIPDKSNSNNTLRAAFPFIGDLLLFMVDDIEPYCVNWSIKTTRTAFYDKKVATRNAKSRLHDCALSDRHLIEQRYFADAGIASHFIAADEFDSHLIANLNALCAKAQQPIILDWQRQEELIVKFQKIVGTRTTPLAIMEPAMRQIGCSRQDFVATLYSAIWNRRVRVDLYQPVLVDKPLKAERRDVLLDYAHLFSRGQ</sequence>
<dbReference type="InterPro" id="IPR011856">
    <property type="entry name" value="tRNA_endonuc-like_dom_sf"/>
</dbReference>
<evidence type="ECO:0008006" key="3">
    <source>
        <dbReference type="Google" id="ProtNLM"/>
    </source>
</evidence>
<dbReference type="EMBL" id="NQOU01000002">
    <property type="protein sequence ID" value="RII83253.1"/>
    <property type="molecule type" value="Genomic_DNA"/>
</dbReference>
<gene>
    <name evidence="1" type="ORF">CJO09_06525</name>
</gene>
<dbReference type="Gene3D" id="3.40.1350.10">
    <property type="match status" value="1"/>
</dbReference>
<accession>A0ABX9MWN8</accession>
<organism evidence="1 2">
    <name type="scientific">Neopusillimonas maritima</name>
    <dbReference type="NCBI Taxonomy" id="2026239"/>
    <lineage>
        <taxon>Bacteria</taxon>
        <taxon>Pseudomonadati</taxon>
        <taxon>Pseudomonadota</taxon>
        <taxon>Betaproteobacteria</taxon>
        <taxon>Burkholderiales</taxon>
        <taxon>Alcaligenaceae</taxon>
        <taxon>Neopusillimonas</taxon>
    </lineage>
</organism>
<keyword evidence="2" id="KW-1185">Reference proteome</keyword>